<reference evidence="2 3" key="1">
    <citation type="submission" date="2024-04" db="EMBL/GenBank/DDBJ databases">
        <title>Genome sequencing and metabolic network reconstruction of aminoacids and betaine degradation by Anoxynatronum sibiricum.</title>
        <authorList>
            <person name="Detkova E.N."/>
            <person name="Boltjanskaja Y.V."/>
            <person name="Mardanov A.V."/>
            <person name="Kevbrin V."/>
        </authorList>
    </citation>
    <scope>NUCLEOTIDE SEQUENCE [LARGE SCALE GENOMIC DNA]</scope>
    <source>
        <strain evidence="2 3">Z-7981</strain>
    </source>
</reference>
<dbReference type="RefSeq" id="WP_343187317.1">
    <property type="nucleotide sequence ID" value="NZ_JBCITM010000026.1"/>
</dbReference>
<organism evidence="2 3">
    <name type="scientific">Anoxynatronum sibiricum</name>
    <dbReference type="NCBI Taxonomy" id="210623"/>
    <lineage>
        <taxon>Bacteria</taxon>
        <taxon>Bacillati</taxon>
        <taxon>Bacillota</taxon>
        <taxon>Clostridia</taxon>
        <taxon>Eubacteriales</taxon>
        <taxon>Clostridiaceae</taxon>
        <taxon>Anoxynatronum</taxon>
    </lineage>
</organism>
<dbReference type="InterPro" id="IPR016181">
    <property type="entry name" value="Acyl_CoA_acyltransferase"/>
</dbReference>
<dbReference type="Pfam" id="PF13302">
    <property type="entry name" value="Acetyltransf_3"/>
    <property type="match status" value="1"/>
</dbReference>
<evidence type="ECO:0000313" key="3">
    <source>
        <dbReference type="Proteomes" id="UP001407405"/>
    </source>
</evidence>
<dbReference type="PANTHER" id="PTHR43415:SF3">
    <property type="entry name" value="GNAT-FAMILY ACETYLTRANSFERASE"/>
    <property type="match status" value="1"/>
</dbReference>
<feature type="domain" description="N-acetyltransferase" evidence="1">
    <location>
        <begin position="8"/>
        <end position="176"/>
    </location>
</feature>
<dbReference type="GO" id="GO:0016740">
    <property type="term" value="F:transferase activity"/>
    <property type="evidence" value="ECO:0007669"/>
    <property type="project" value="UniProtKB-KW"/>
</dbReference>
<keyword evidence="2" id="KW-0808">Transferase</keyword>
<sequence length="186" mass="21533">MNIMGNKVLLRAIEESDLELLREMINDPDIERLTGGKSFPVSKLQQQKWYESSQSNPNSFFLTIENEEKKAIGLVSVTGIDWKNRSASYGMKLTLSSEHGKGLGTDATMATMRYCFEELQLERLESVMLEYNKASERMCIDKCNWKREGLKKKAAYYKGEFHNLVVLAVLKEDYHELLKSNNYWNE</sequence>
<dbReference type="SUPFAM" id="SSF55729">
    <property type="entry name" value="Acyl-CoA N-acyltransferases (Nat)"/>
    <property type="match status" value="1"/>
</dbReference>
<accession>A0ABU9W0Z0</accession>
<gene>
    <name evidence="2" type="ORF">AAIG11_16210</name>
</gene>
<dbReference type="Gene3D" id="3.40.630.30">
    <property type="match status" value="1"/>
</dbReference>
<protein>
    <submittedName>
        <fullName evidence="2">GNAT family protein</fullName>
        <ecNumber evidence="2">2.-.-.-</ecNumber>
    </submittedName>
</protein>
<proteinExistence type="predicted"/>
<comment type="caution">
    <text evidence="2">The sequence shown here is derived from an EMBL/GenBank/DDBJ whole genome shotgun (WGS) entry which is preliminary data.</text>
</comment>
<dbReference type="Proteomes" id="UP001407405">
    <property type="component" value="Unassembled WGS sequence"/>
</dbReference>
<dbReference type="PANTHER" id="PTHR43415">
    <property type="entry name" value="SPERMIDINE N(1)-ACETYLTRANSFERASE"/>
    <property type="match status" value="1"/>
</dbReference>
<dbReference type="EMBL" id="JBCITM010000026">
    <property type="protein sequence ID" value="MEN1762034.1"/>
    <property type="molecule type" value="Genomic_DNA"/>
</dbReference>
<dbReference type="InterPro" id="IPR000182">
    <property type="entry name" value="GNAT_dom"/>
</dbReference>
<evidence type="ECO:0000259" key="1">
    <source>
        <dbReference type="PROSITE" id="PS51186"/>
    </source>
</evidence>
<dbReference type="PROSITE" id="PS51186">
    <property type="entry name" value="GNAT"/>
    <property type="match status" value="1"/>
</dbReference>
<keyword evidence="3" id="KW-1185">Reference proteome</keyword>
<dbReference type="EC" id="2.-.-.-" evidence="2"/>
<evidence type="ECO:0000313" key="2">
    <source>
        <dbReference type="EMBL" id="MEN1762034.1"/>
    </source>
</evidence>
<name>A0ABU9W0Z0_9CLOT</name>